<feature type="transmembrane region" description="Helical" evidence="2">
    <location>
        <begin position="31"/>
        <end position="51"/>
    </location>
</feature>
<accession>A0ABV9TPC9</accession>
<dbReference type="EMBL" id="JBHSIW010000024">
    <property type="protein sequence ID" value="MFC4905085.1"/>
    <property type="molecule type" value="Genomic_DNA"/>
</dbReference>
<keyword evidence="2" id="KW-0812">Transmembrane</keyword>
<evidence type="ECO:0000313" key="4">
    <source>
        <dbReference type="Proteomes" id="UP001595797"/>
    </source>
</evidence>
<feature type="compositionally biased region" description="Acidic residues" evidence="1">
    <location>
        <begin position="102"/>
        <end position="111"/>
    </location>
</feature>
<evidence type="ECO:0000256" key="1">
    <source>
        <dbReference type="SAM" id="MobiDB-lite"/>
    </source>
</evidence>
<keyword evidence="2" id="KW-1133">Transmembrane helix</keyword>
<sequence length="111" mass="11928">MKGTTKQTIGIVVMTTGVITVFNSFELHMVGPFWLGGSVTIIGVALGVLGWKLISRGRSDVALEAARHNEEQVARHQEDLAGDGPRPGSQDPSSEYAPGEESSLEDPPERR</sequence>
<feature type="compositionally biased region" description="Basic and acidic residues" evidence="1">
    <location>
        <begin position="68"/>
        <end position="79"/>
    </location>
</feature>
<proteinExistence type="predicted"/>
<gene>
    <name evidence="3" type="ORF">ACFPCS_16065</name>
</gene>
<feature type="transmembrane region" description="Helical" evidence="2">
    <location>
        <begin position="7"/>
        <end position="25"/>
    </location>
</feature>
<dbReference type="Proteomes" id="UP001595797">
    <property type="component" value="Unassembled WGS sequence"/>
</dbReference>
<organism evidence="3 4">
    <name type="scientific">Kocuria oceani</name>
    <dbReference type="NCBI Taxonomy" id="988827"/>
    <lineage>
        <taxon>Bacteria</taxon>
        <taxon>Bacillati</taxon>
        <taxon>Actinomycetota</taxon>
        <taxon>Actinomycetes</taxon>
        <taxon>Micrococcales</taxon>
        <taxon>Micrococcaceae</taxon>
        <taxon>Kocuria</taxon>
    </lineage>
</organism>
<comment type="caution">
    <text evidence="3">The sequence shown here is derived from an EMBL/GenBank/DDBJ whole genome shotgun (WGS) entry which is preliminary data.</text>
</comment>
<protein>
    <submittedName>
        <fullName evidence="3">Uncharacterized protein</fullName>
    </submittedName>
</protein>
<dbReference type="RefSeq" id="WP_277551307.1">
    <property type="nucleotide sequence ID" value="NZ_JARAMH010000008.1"/>
</dbReference>
<feature type="region of interest" description="Disordered" evidence="1">
    <location>
        <begin position="68"/>
        <end position="111"/>
    </location>
</feature>
<evidence type="ECO:0000256" key="2">
    <source>
        <dbReference type="SAM" id="Phobius"/>
    </source>
</evidence>
<keyword evidence="2" id="KW-0472">Membrane</keyword>
<reference evidence="4" key="1">
    <citation type="journal article" date="2019" name="Int. J. Syst. Evol. Microbiol.">
        <title>The Global Catalogue of Microorganisms (GCM) 10K type strain sequencing project: providing services to taxonomists for standard genome sequencing and annotation.</title>
        <authorList>
            <consortium name="The Broad Institute Genomics Platform"/>
            <consortium name="The Broad Institute Genome Sequencing Center for Infectious Disease"/>
            <person name="Wu L."/>
            <person name="Ma J."/>
        </authorList>
    </citation>
    <scope>NUCLEOTIDE SEQUENCE [LARGE SCALE GENOMIC DNA]</scope>
    <source>
        <strain evidence="4">CGMCC 4.6946</strain>
    </source>
</reference>
<evidence type="ECO:0000313" key="3">
    <source>
        <dbReference type="EMBL" id="MFC4905085.1"/>
    </source>
</evidence>
<keyword evidence="4" id="KW-1185">Reference proteome</keyword>
<name>A0ABV9TPC9_9MICC</name>